<dbReference type="PANTHER" id="PTHR21694:SF18">
    <property type="entry name" value="COILED-COIL DOMAIN-CONTAINING PROTEIN 63"/>
    <property type="match status" value="1"/>
</dbReference>
<evidence type="ECO:0000256" key="2">
    <source>
        <dbReference type="SAM" id="Coils"/>
    </source>
</evidence>
<evidence type="ECO:0000259" key="4">
    <source>
        <dbReference type="Pfam" id="PF21773"/>
    </source>
</evidence>
<gene>
    <name evidence="5" type="ORF">CTAYLR_004194</name>
</gene>
<feature type="compositionally biased region" description="Polar residues" evidence="3">
    <location>
        <begin position="543"/>
        <end position="553"/>
    </location>
</feature>
<evidence type="ECO:0000256" key="3">
    <source>
        <dbReference type="SAM" id="MobiDB-lite"/>
    </source>
</evidence>
<proteinExistence type="predicted"/>
<dbReference type="InterPro" id="IPR049258">
    <property type="entry name" value="ODAD1_CC"/>
</dbReference>
<dbReference type="Proteomes" id="UP001230188">
    <property type="component" value="Unassembled WGS sequence"/>
</dbReference>
<keyword evidence="6" id="KW-1185">Reference proteome</keyword>
<feature type="domain" description="ODAD1 central coiled coil region" evidence="4">
    <location>
        <begin position="109"/>
        <end position="412"/>
    </location>
</feature>
<comment type="caution">
    <text evidence="5">The sequence shown here is derived from an EMBL/GenBank/DDBJ whole genome shotgun (WGS) entry which is preliminary data.</text>
</comment>
<evidence type="ECO:0000256" key="1">
    <source>
        <dbReference type="ARBA" id="ARBA00023054"/>
    </source>
</evidence>
<feature type="compositionally biased region" description="Low complexity" evidence="3">
    <location>
        <begin position="531"/>
        <end position="542"/>
    </location>
</feature>
<organism evidence="5 6">
    <name type="scientific">Chrysophaeum taylorii</name>
    <dbReference type="NCBI Taxonomy" id="2483200"/>
    <lineage>
        <taxon>Eukaryota</taxon>
        <taxon>Sar</taxon>
        <taxon>Stramenopiles</taxon>
        <taxon>Ochrophyta</taxon>
        <taxon>Pelagophyceae</taxon>
        <taxon>Pelagomonadales</taxon>
        <taxon>Pelagomonadaceae</taxon>
        <taxon>Chrysophaeum</taxon>
    </lineage>
</organism>
<feature type="region of interest" description="Disordered" evidence="3">
    <location>
        <begin position="513"/>
        <end position="553"/>
    </location>
</feature>
<feature type="compositionally biased region" description="Low complexity" evidence="3">
    <location>
        <begin position="261"/>
        <end position="275"/>
    </location>
</feature>
<dbReference type="Pfam" id="PF21773">
    <property type="entry name" value="ODAD1_CC"/>
    <property type="match status" value="1"/>
</dbReference>
<sequence length="553" mass="63264">MRDDDVLEVRQEIEKIQNTNEQLKQELARESRQARLTAQVMRSSQEHHGGEVERLEKEAQTYLRKIEIERKKIEVLDKKVAEAEKALCEQRQRMGGVNASKENHAMLTRQIKILENRLAKALQKFNEQNAANKQIRDRIDELRRERVVYDGIYKKLEKELHQKRKEMVAIIEDSKVAYQKSDKARAELKAMKAQVAKEKEDFEREWAELGRLMEQDRRERDALALRDAKSPDARPPRDVIEESVPSSKEDQAKKEEEKKPQPTQQQQQQQQQFTREQIQNFEETFANIKEATGATSIKELVDMFQDIEQKNFSLFNSINELNSDIEQSELAIAETKLEIERYKGQGVSTDTQRKKIIRSLEEQLARTEQKTEEYEVKHQNAQRNINQLKTGIHSIFSRLGCASTSVEEMLGNQGVTESNMMQYLEIIEQRTTEILQTYAQSQTASSGKVDLSQTSALEQGILQPATARLSVQPPTWDDFSSGDDSDQDDDERPLTREELQRKTFRFLGLKDNNLAQRAGGGGGPSSFTKNAAAAAVHTASSARGSASTQVPTI</sequence>
<evidence type="ECO:0000313" key="5">
    <source>
        <dbReference type="EMBL" id="KAJ8605902.1"/>
    </source>
</evidence>
<feature type="coiled-coil region" evidence="2">
    <location>
        <begin position="318"/>
        <end position="391"/>
    </location>
</feature>
<name>A0AAD7XNG3_9STRA</name>
<dbReference type="InterPro" id="IPR051876">
    <property type="entry name" value="ODA-DC/CCD"/>
</dbReference>
<feature type="region of interest" description="Disordered" evidence="3">
    <location>
        <begin position="224"/>
        <end position="275"/>
    </location>
</feature>
<dbReference type="AlphaFoldDB" id="A0AAD7XNG3"/>
<keyword evidence="1 2" id="KW-0175">Coiled coil</keyword>
<protein>
    <recommendedName>
        <fullName evidence="4">ODAD1 central coiled coil region domain-containing protein</fullName>
    </recommendedName>
</protein>
<feature type="compositionally biased region" description="Basic and acidic residues" evidence="3">
    <location>
        <begin position="247"/>
        <end position="260"/>
    </location>
</feature>
<feature type="coiled-coil region" evidence="2">
    <location>
        <begin position="6"/>
        <end position="205"/>
    </location>
</feature>
<dbReference type="PANTHER" id="PTHR21694">
    <property type="entry name" value="COILED-COIL DOMAIN-CONTAINING PROTEIN 63"/>
    <property type="match status" value="1"/>
</dbReference>
<accession>A0AAD7XNG3</accession>
<dbReference type="EMBL" id="JAQMWT010000308">
    <property type="protein sequence ID" value="KAJ8605902.1"/>
    <property type="molecule type" value="Genomic_DNA"/>
</dbReference>
<reference evidence="5" key="1">
    <citation type="submission" date="2023-01" db="EMBL/GenBank/DDBJ databases">
        <title>Metagenome sequencing of chrysophaentin producing Chrysophaeum taylorii.</title>
        <authorList>
            <person name="Davison J."/>
            <person name="Bewley C."/>
        </authorList>
    </citation>
    <scope>NUCLEOTIDE SEQUENCE</scope>
    <source>
        <strain evidence="5">NIES-1699</strain>
    </source>
</reference>
<feature type="compositionally biased region" description="Basic and acidic residues" evidence="3">
    <location>
        <begin position="224"/>
        <end position="240"/>
    </location>
</feature>
<feature type="region of interest" description="Disordered" evidence="3">
    <location>
        <begin position="464"/>
        <end position="494"/>
    </location>
</feature>
<feature type="compositionally biased region" description="Acidic residues" evidence="3">
    <location>
        <begin position="480"/>
        <end position="491"/>
    </location>
</feature>
<evidence type="ECO:0000313" key="6">
    <source>
        <dbReference type="Proteomes" id="UP001230188"/>
    </source>
</evidence>